<dbReference type="Gene3D" id="3.90.180.10">
    <property type="entry name" value="Medium-chain alcohol dehydrogenases, catalytic domain"/>
    <property type="match status" value="1"/>
</dbReference>
<protein>
    <submittedName>
        <fullName evidence="6">Alcohol dehydrogenase catalytic domain-containing protein</fullName>
    </submittedName>
</protein>
<dbReference type="InterPro" id="IPR011032">
    <property type="entry name" value="GroES-like_sf"/>
</dbReference>
<keyword evidence="3" id="KW-0560">Oxidoreductase</keyword>
<keyword evidence="1 4" id="KW-0479">Metal-binding</keyword>
<gene>
    <name evidence="6" type="ORF">QJS35_31460</name>
</gene>
<sequence>MHYQSAYLKSPWKCELRTLELPDFLPDAHVLIRVEACGICGTDLSHAEDKLDDWQPFGHEIAGVIERLGSQCDGLHVGDTVVLESSGFCGRCDSCRDGRVDLCNKAPNFWKAGPSLGFSEYMIAPACCVVRYDGLTPEAASLAEPAGVAYDMIKTADIRHGDKVCLIGPGPIGLMAIPMALKSGADEVVCIGRTRNSKRLEAAEKLGAKVVASDLALSAHTELHHQFDRVLVTAPVQIIPQALSLLAYGGVLSYIGIGTGDGTIQFDANDFHYRKLQLRGSFASPALYYPIVLKMLKNGTISADTIISHRIPLRDIGQAMTLCKEDKGQTIKVVITTENIAPQV</sequence>
<dbReference type="InterPro" id="IPR013154">
    <property type="entry name" value="ADH-like_N"/>
</dbReference>
<dbReference type="SMART" id="SM00829">
    <property type="entry name" value="PKS_ER"/>
    <property type="match status" value="1"/>
</dbReference>
<feature type="domain" description="Enoyl reductase (ER)" evidence="5">
    <location>
        <begin position="17"/>
        <end position="335"/>
    </location>
</feature>
<name>A0ABV1L3H6_9BACL</name>
<evidence type="ECO:0000256" key="2">
    <source>
        <dbReference type="ARBA" id="ARBA00022833"/>
    </source>
</evidence>
<dbReference type="Pfam" id="PF00107">
    <property type="entry name" value="ADH_zinc_N"/>
    <property type="match status" value="1"/>
</dbReference>
<dbReference type="PANTHER" id="PTHR43401">
    <property type="entry name" value="L-THREONINE 3-DEHYDROGENASE"/>
    <property type="match status" value="1"/>
</dbReference>
<dbReference type="InterPro" id="IPR013149">
    <property type="entry name" value="ADH-like_C"/>
</dbReference>
<proteinExistence type="inferred from homology"/>
<dbReference type="InterPro" id="IPR050129">
    <property type="entry name" value="Zn_alcohol_dh"/>
</dbReference>
<evidence type="ECO:0000256" key="1">
    <source>
        <dbReference type="ARBA" id="ARBA00022723"/>
    </source>
</evidence>
<evidence type="ECO:0000313" key="6">
    <source>
        <dbReference type="EMBL" id="MEQ4486904.1"/>
    </source>
</evidence>
<dbReference type="SUPFAM" id="SSF50129">
    <property type="entry name" value="GroES-like"/>
    <property type="match status" value="1"/>
</dbReference>
<evidence type="ECO:0000313" key="7">
    <source>
        <dbReference type="Proteomes" id="UP001493487"/>
    </source>
</evidence>
<accession>A0ABV1L3H6</accession>
<dbReference type="Proteomes" id="UP001493487">
    <property type="component" value="Unassembled WGS sequence"/>
</dbReference>
<evidence type="ECO:0000256" key="4">
    <source>
        <dbReference type="RuleBase" id="RU361277"/>
    </source>
</evidence>
<dbReference type="EMBL" id="JASKHM010000026">
    <property type="protein sequence ID" value="MEQ4486904.1"/>
    <property type="molecule type" value="Genomic_DNA"/>
</dbReference>
<dbReference type="Gene3D" id="3.40.50.720">
    <property type="entry name" value="NAD(P)-binding Rossmann-like Domain"/>
    <property type="match status" value="1"/>
</dbReference>
<dbReference type="PROSITE" id="PS00059">
    <property type="entry name" value="ADH_ZINC"/>
    <property type="match status" value="1"/>
</dbReference>
<evidence type="ECO:0000256" key="3">
    <source>
        <dbReference type="ARBA" id="ARBA00023002"/>
    </source>
</evidence>
<comment type="similarity">
    <text evidence="4">Belongs to the zinc-containing alcohol dehydrogenase family.</text>
</comment>
<dbReference type="SUPFAM" id="SSF51735">
    <property type="entry name" value="NAD(P)-binding Rossmann-fold domains"/>
    <property type="match status" value="1"/>
</dbReference>
<dbReference type="PANTHER" id="PTHR43401:SF2">
    <property type="entry name" value="L-THREONINE 3-DEHYDROGENASE"/>
    <property type="match status" value="1"/>
</dbReference>
<keyword evidence="7" id="KW-1185">Reference proteome</keyword>
<dbReference type="InterPro" id="IPR002328">
    <property type="entry name" value="ADH_Zn_CS"/>
</dbReference>
<dbReference type="InterPro" id="IPR020843">
    <property type="entry name" value="ER"/>
</dbReference>
<dbReference type="InterPro" id="IPR036291">
    <property type="entry name" value="NAD(P)-bd_dom_sf"/>
</dbReference>
<comment type="cofactor">
    <cofactor evidence="4">
        <name>Zn(2+)</name>
        <dbReference type="ChEBI" id="CHEBI:29105"/>
    </cofactor>
</comment>
<evidence type="ECO:0000259" key="5">
    <source>
        <dbReference type="SMART" id="SM00829"/>
    </source>
</evidence>
<keyword evidence="2 4" id="KW-0862">Zinc</keyword>
<dbReference type="Pfam" id="PF08240">
    <property type="entry name" value="ADH_N"/>
    <property type="match status" value="1"/>
</dbReference>
<comment type="caution">
    <text evidence="6">The sequence shown here is derived from an EMBL/GenBank/DDBJ whole genome shotgun (WGS) entry which is preliminary data.</text>
</comment>
<dbReference type="RefSeq" id="WP_232189935.1">
    <property type="nucleotide sequence ID" value="NZ_JAIOAP010000025.1"/>
</dbReference>
<organism evidence="6 7">
    <name type="scientific">Cohnella silvisoli</name>
    <dbReference type="NCBI Taxonomy" id="2873699"/>
    <lineage>
        <taxon>Bacteria</taxon>
        <taxon>Bacillati</taxon>
        <taxon>Bacillota</taxon>
        <taxon>Bacilli</taxon>
        <taxon>Bacillales</taxon>
        <taxon>Paenibacillaceae</taxon>
        <taxon>Cohnella</taxon>
    </lineage>
</organism>
<reference evidence="6 7" key="1">
    <citation type="journal article" date="2023" name="Genome Announc.">
        <title>Pan-Genome Analyses of the Genus Cohnella and Proposal of the Novel Species Cohnella silvisoli sp. nov., Isolated from Forest Soil.</title>
        <authorList>
            <person name="Wang C."/>
            <person name="Mao L."/>
            <person name="Bao G."/>
            <person name="Zhu H."/>
        </authorList>
    </citation>
    <scope>NUCLEOTIDE SEQUENCE [LARGE SCALE GENOMIC DNA]</scope>
    <source>
        <strain evidence="6 7">NL03-T5-1</strain>
    </source>
</reference>